<keyword evidence="5" id="KW-0175">Coiled coil</keyword>
<dbReference type="InterPro" id="IPR037187">
    <property type="entry name" value="DnaK_N"/>
</dbReference>
<dbReference type="GO" id="GO:0008270">
    <property type="term" value="F:zinc ion binding"/>
    <property type="evidence" value="ECO:0007669"/>
    <property type="project" value="UniProtKB-KW"/>
</dbReference>
<proteinExistence type="predicted"/>
<keyword evidence="1" id="KW-0479">Metal-binding</keyword>
<dbReference type="Gene3D" id="1.20.120.910">
    <property type="entry name" value="DksA, coiled-coil domain"/>
    <property type="match status" value="1"/>
</dbReference>
<dbReference type="Proteomes" id="UP000223913">
    <property type="component" value="Unassembled WGS sequence"/>
</dbReference>
<sequence length="122" mass="14261">MNNRKDYPYSDEDLQGFEKNVKEKLATLRQQLKDLNDRKTNFLESTNLEKYDYEEDSQMEQETLKLNGLIENDMNQIQALEAALLRIENKTYGICTETGEYIRRERLEAMPEATTCLKAAAN</sequence>
<evidence type="ECO:0000313" key="7">
    <source>
        <dbReference type="EMBL" id="PHN05062.1"/>
    </source>
</evidence>
<organism evidence="7 8">
    <name type="scientific">Flavilitoribacter nigricans (strain ATCC 23147 / DSM 23189 / NBRC 102662 / NCIMB 1420 / SS-2)</name>
    <name type="common">Lewinella nigricans</name>
    <dbReference type="NCBI Taxonomy" id="1122177"/>
    <lineage>
        <taxon>Bacteria</taxon>
        <taxon>Pseudomonadati</taxon>
        <taxon>Bacteroidota</taxon>
        <taxon>Saprospiria</taxon>
        <taxon>Saprospirales</taxon>
        <taxon>Lewinellaceae</taxon>
        <taxon>Flavilitoribacter</taxon>
    </lineage>
</organism>
<dbReference type="SUPFAM" id="SSF109635">
    <property type="entry name" value="DnaK suppressor protein DksA, alpha-hairpin domain"/>
    <property type="match status" value="1"/>
</dbReference>
<evidence type="ECO:0000256" key="4">
    <source>
        <dbReference type="PROSITE-ProRule" id="PRU00510"/>
    </source>
</evidence>
<dbReference type="OrthoDB" id="9811543at2"/>
<feature type="zinc finger region" description="dksA C4-type" evidence="4">
    <location>
        <begin position="95"/>
        <end position="119"/>
    </location>
</feature>
<feature type="coiled-coil region" evidence="5">
    <location>
        <begin position="18"/>
        <end position="45"/>
    </location>
</feature>
<dbReference type="EMBL" id="PDUD01000023">
    <property type="protein sequence ID" value="PHN05062.1"/>
    <property type="molecule type" value="Genomic_DNA"/>
</dbReference>
<evidence type="ECO:0000313" key="8">
    <source>
        <dbReference type="Proteomes" id="UP000223913"/>
    </source>
</evidence>
<keyword evidence="8" id="KW-1185">Reference proteome</keyword>
<dbReference type="AlphaFoldDB" id="A0A2D0N961"/>
<evidence type="ECO:0000256" key="3">
    <source>
        <dbReference type="ARBA" id="ARBA00022833"/>
    </source>
</evidence>
<dbReference type="InterPro" id="IPR000962">
    <property type="entry name" value="Znf_DskA_TraR"/>
</dbReference>
<comment type="caution">
    <text evidence="7">The sequence shown here is derived from an EMBL/GenBank/DDBJ whole genome shotgun (WGS) entry which is preliminary data.</text>
</comment>
<keyword evidence="3" id="KW-0862">Zinc</keyword>
<evidence type="ECO:0000256" key="1">
    <source>
        <dbReference type="ARBA" id="ARBA00022723"/>
    </source>
</evidence>
<evidence type="ECO:0000256" key="5">
    <source>
        <dbReference type="SAM" id="Coils"/>
    </source>
</evidence>
<reference evidence="7 8" key="1">
    <citation type="submission" date="2017-10" db="EMBL/GenBank/DDBJ databases">
        <title>The draft genome sequence of Lewinella nigricans NBRC 102662.</title>
        <authorList>
            <person name="Wang K."/>
        </authorList>
    </citation>
    <scope>NUCLEOTIDE SEQUENCE [LARGE SCALE GENOMIC DNA]</scope>
    <source>
        <strain evidence="7 8">NBRC 102662</strain>
    </source>
</reference>
<dbReference type="PROSITE" id="PS51128">
    <property type="entry name" value="ZF_DKSA_2"/>
    <property type="match status" value="1"/>
</dbReference>
<evidence type="ECO:0000256" key="2">
    <source>
        <dbReference type="ARBA" id="ARBA00022771"/>
    </source>
</evidence>
<gene>
    <name evidence="7" type="ORF">CRP01_18735</name>
</gene>
<name>A0A2D0N961_FLAN2</name>
<dbReference type="Pfam" id="PF01258">
    <property type="entry name" value="zf-dskA_traR"/>
    <property type="match status" value="1"/>
</dbReference>
<dbReference type="PANTHER" id="PTHR33823:SF2">
    <property type="entry name" value="RNA POLYMERASE-BINDING TRANSCRIPTION FACTOR DKSA"/>
    <property type="match status" value="1"/>
</dbReference>
<evidence type="ECO:0000259" key="6">
    <source>
        <dbReference type="Pfam" id="PF01258"/>
    </source>
</evidence>
<dbReference type="PANTHER" id="PTHR33823">
    <property type="entry name" value="RNA POLYMERASE-BINDING TRANSCRIPTION FACTOR DKSA-RELATED"/>
    <property type="match status" value="1"/>
</dbReference>
<protein>
    <submittedName>
        <fullName evidence="7">Molecular chaperone DnaK</fullName>
    </submittedName>
</protein>
<dbReference type="RefSeq" id="WP_099151609.1">
    <property type="nucleotide sequence ID" value="NZ_PDUD01000023.1"/>
</dbReference>
<keyword evidence="2" id="KW-0863">Zinc-finger</keyword>
<accession>A0A2D0N961</accession>
<feature type="domain" description="Zinc finger DksA/TraR C4-type" evidence="6">
    <location>
        <begin position="91"/>
        <end position="120"/>
    </location>
</feature>
<dbReference type="SUPFAM" id="SSF57716">
    <property type="entry name" value="Glucocorticoid receptor-like (DNA-binding domain)"/>
    <property type="match status" value="1"/>
</dbReference>